<comment type="caution">
    <text evidence="2">The sequence shown here is derived from an EMBL/GenBank/DDBJ whole genome shotgun (WGS) entry which is preliminary data.</text>
</comment>
<keyword evidence="1" id="KW-1133">Transmembrane helix</keyword>
<keyword evidence="3" id="KW-1185">Reference proteome</keyword>
<accession>A0A8X6K646</accession>
<proteinExistence type="predicted"/>
<dbReference type="EMBL" id="BMAO01039732">
    <property type="protein sequence ID" value="GFR33321.1"/>
    <property type="molecule type" value="Genomic_DNA"/>
</dbReference>
<evidence type="ECO:0000313" key="2">
    <source>
        <dbReference type="EMBL" id="GFR33321.1"/>
    </source>
</evidence>
<protein>
    <submittedName>
        <fullName evidence="2">Uncharacterized protein</fullName>
    </submittedName>
</protein>
<organism evidence="2 3">
    <name type="scientific">Trichonephila clavata</name>
    <name type="common">Joro spider</name>
    <name type="synonym">Nephila clavata</name>
    <dbReference type="NCBI Taxonomy" id="2740835"/>
    <lineage>
        <taxon>Eukaryota</taxon>
        <taxon>Metazoa</taxon>
        <taxon>Ecdysozoa</taxon>
        <taxon>Arthropoda</taxon>
        <taxon>Chelicerata</taxon>
        <taxon>Arachnida</taxon>
        <taxon>Araneae</taxon>
        <taxon>Araneomorphae</taxon>
        <taxon>Entelegynae</taxon>
        <taxon>Araneoidea</taxon>
        <taxon>Nephilidae</taxon>
        <taxon>Trichonephila</taxon>
    </lineage>
</organism>
<feature type="transmembrane region" description="Helical" evidence="1">
    <location>
        <begin position="155"/>
        <end position="173"/>
    </location>
</feature>
<dbReference type="AlphaFoldDB" id="A0A8X6K646"/>
<keyword evidence="1" id="KW-0812">Transmembrane</keyword>
<name>A0A8X6K646_TRICU</name>
<sequence length="299" mass="35131">MSSFWQKVHYMAPLNMTILVDLASEFSEELEVLRLPLEKIPLSQRQLQLSQWIHYILMSNNIRVNIRLAAIIQKNVDKLSPPNNMEKEVKHWLDALKPPPRKIHLVTESYLLLLFMLHLRFLYEKFPVKMFEIKFIAFHAFIQGDECMERSRKRFYYFAIVGISAMVMGGSFVEKYVLNLPVGTRFELQGRDWNDRIVRIKFVRTETGFLYQGEASNEGGQAFMSHYVLEEGIITPDAWLDLVIYPCIRPFYDMKIHLAQASVRILTSRDPAERWINEESFSTVAFLEMNRTRSPRTEG</sequence>
<reference evidence="2" key="1">
    <citation type="submission" date="2020-07" db="EMBL/GenBank/DDBJ databases">
        <title>Multicomponent nature underlies the extraordinary mechanical properties of spider dragline silk.</title>
        <authorList>
            <person name="Kono N."/>
            <person name="Nakamura H."/>
            <person name="Mori M."/>
            <person name="Yoshida Y."/>
            <person name="Ohtoshi R."/>
            <person name="Malay A.D."/>
            <person name="Moran D.A.P."/>
            <person name="Tomita M."/>
            <person name="Numata K."/>
            <person name="Arakawa K."/>
        </authorList>
    </citation>
    <scope>NUCLEOTIDE SEQUENCE</scope>
</reference>
<dbReference type="Proteomes" id="UP000887116">
    <property type="component" value="Unassembled WGS sequence"/>
</dbReference>
<evidence type="ECO:0000256" key="1">
    <source>
        <dbReference type="SAM" id="Phobius"/>
    </source>
</evidence>
<evidence type="ECO:0000313" key="3">
    <source>
        <dbReference type="Proteomes" id="UP000887116"/>
    </source>
</evidence>
<gene>
    <name evidence="2" type="ORF">TNCT_277161</name>
</gene>
<keyword evidence="1" id="KW-0472">Membrane</keyword>